<keyword evidence="1" id="KW-1133">Transmembrane helix</keyword>
<protein>
    <recommendedName>
        <fullName evidence="4">Sugar phosphate transporter domain-containing protein</fullName>
    </recommendedName>
</protein>
<evidence type="ECO:0000313" key="3">
    <source>
        <dbReference type="Proteomes" id="UP000242715"/>
    </source>
</evidence>
<sequence length="78" mass="8951">MADPKNEGFRTYAYLLLYIALSSGQIFFNKWVLSSKEINFPYPLALTLLHMIFSSVVCFILTKVLKVLKVEEGMTPEM</sequence>
<reference evidence="3" key="1">
    <citation type="journal article" date="2017" name="Front. Plant Sci.">
        <title>Climate Clever Clovers: New Paradigm to Reduce the Environmental Footprint of Ruminants by Breeding Low Methanogenic Forages Utilizing Haplotype Variation.</title>
        <authorList>
            <person name="Kaur P."/>
            <person name="Appels R."/>
            <person name="Bayer P.E."/>
            <person name="Keeble-Gagnere G."/>
            <person name="Wang J."/>
            <person name="Hirakawa H."/>
            <person name="Shirasawa K."/>
            <person name="Vercoe P."/>
            <person name="Stefanova K."/>
            <person name="Durmic Z."/>
            <person name="Nichols P."/>
            <person name="Revell C."/>
            <person name="Isobe S.N."/>
            <person name="Edwards D."/>
            <person name="Erskine W."/>
        </authorList>
    </citation>
    <scope>NUCLEOTIDE SEQUENCE [LARGE SCALE GENOMIC DNA]</scope>
    <source>
        <strain evidence="3">cv. Daliak</strain>
    </source>
</reference>
<dbReference type="OrthoDB" id="6418713at2759"/>
<proteinExistence type="predicted"/>
<keyword evidence="3" id="KW-1185">Reference proteome</keyword>
<organism evidence="2 3">
    <name type="scientific">Trifolium subterraneum</name>
    <name type="common">Subterranean clover</name>
    <dbReference type="NCBI Taxonomy" id="3900"/>
    <lineage>
        <taxon>Eukaryota</taxon>
        <taxon>Viridiplantae</taxon>
        <taxon>Streptophyta</taxon>
        <taxon>Embryophyta</taxon>
        <taxon>Tracheophyta</taxon>
        <taxon>Spermatophyta</taxon>
        <taxon>Magnoliopsida</taxon>
        <taxon>eudicotyledons</taxon>
        <taxon>Gunneridae</taxon>
        <taxon>Pentapetalae</taxon>
        <taxon>rosids</taxon>
        <taxon>fabids</taxon>
        <taxon>Fabales</taxon>
        <taxon>Fabaceae</taxon>
        <taxon>Papilionoideae</taxon>
        <taxon>50 kb inversion clade</taxon>
        <taxon>NPAAA clade</taxon>
        <taxon>Hologalegina</taxon>
        <taxon>IRL clade</taxon>
        <taxon>Trifolieae</taxon>
        <taxon>Trifolium</taxon>
    </lineage>
</organism>
<evidence type="ECO:0008006" key="4">
    <source>
        <dbReference type="Google" id="ProtNLM"/>
    </source>
</evidence>
<keyword evidence="1" id="KW-0472">Membrane</keyword>
<evidence type="ECO:0000256" key="1">
    <source>
        <dbReference type="SAM" id="Phobius"/>
    </source>
</evidence>
<evidence type="ECO:0000313" key="2">
    <source>
        <dbReference type="EMBL" id="GAU19077.1"/>
    </source>
</evidence>
<dbReference type="AlphaFoldDB" id="A0A2Z6MLH5"/>
<dbReference type="EMBL" id="DF973193">
    <property type="protein sequence ID" value="GAU19077.1"/>
    <property type="molecule type" value="Genomic_DNA"/>
</dbReference>
<accession>A0A2Z6MLH5</accession>
<name>A0A2Z6MLH5_TRISU</name>
<gene>
    <name evidence="2" type="ORF">TSUD_99390</name>
</gene>
<feature type="transmembrane region" description="Helical" evidence="1">
    <location>
        <begin position="12"/>
        <end position="28"/>
    </location>
</feature>
<feature type="transmembrane region" description="Helical" evidence="1">
    <location>
        <begin position="40"/>
        <end position="61"/>
    </location>
</feature>
<keyword evidence="1" id="KW-0812">Transmembrane</keyword>
<dbReference type="Proteomes" id="UP000242715">
    <property type="component" value="Unassembled WGS sequence"/>
</dbReference>